<protein>
    <recommendedName>
        <fullName evidence="4">Roadblock/LAMTOR2 domain-containing protein</fullName>
    </recommendedName>
</protein>
<name>A0A162PYZ7_PHYB8</name>
<dbReference type="InterPro" id="IPR015019">
    <property type="entry name" value="LAMTOR3"/>
</dbReference>
<evidence type="ECO:0000313" key="2">
    <source>
        <dbReference type="EMBL" id="OAD75606.1"/>
    </source>
</evidence>
<dbReference type="Pfam" id="PF08923">
    <property type="entry name" value="MAPKK1_Int"/>
    <property type="match status" value="1"/>
</dbReference>
<organism evidence="2 3">
    <name type="scientific">Phycomyces blakesleeanus (strain ATCC 8743b / DSM 1359 / FGSC 10004 / NBRC 33097 / NRRL 1555)</name>
    <dbReference type="NCBI Taxonomy" id="763407"/>
    <lineage>
        <taxon>Eukaryota</taxon>
        <taxon>Fungi</taxon>
        <taxon>Fungi incertae sedis</taxon>
        <taxon>Mucoromycota</taxon>
        <taxon>Mucoromycotina</taxon>
        <taxon>Mucoromycetes</taxon>
        <taxon>Mucorales</taxon>
        <taxon>Phycomycetaceae</taxon>
        <taxon>Phycomyces</taxon>
    </lineage>
</organism>
<evidence type="ECO:0008006" key="4">
    <source>
        <dbReference type="Google" id="ProtNLM"/>
    </source>
</evidence>
<dbReference type="STRING" id="763407.A0A162PYZ7"/>
<accession>A0A162PYZ7</accession>
<proteinExistence type="inferred from homology"/>
<dbReference type="Gene3D" id="3.30.450.30">
    <property type="entry name" value="Dynein light chain 2a, cytoplasmic"/>
    <property type="match status" value="1"/>
</dbReference>
<dbReference type="GO" id="GO:0032008">
    <property type="term" value="P:positive regulation of TOR signaling"/>
    <property type="evidence" value="ECO:0007669"/>
    <property type="project" value="TreeGrafter"/>
</dbReference>
<dbReference type="InParanoid" id="A0A162PYZ7"/>
<dbReference type="SMART" id="SM01278">
    <property type="entry name" value="MAPKK1_Int"/>
    <property type="match status" value="1"/>
</dbReference>
<dbReference type="RefSeq" id="XP_018293646.1">
    <property type="nucleotide sequence ID" value="XM_018431084.1"/>
</dbReference>
<dbReference type="AlphaFoldDB" id="A0A162PYZ7"/>
<keyword evidence="3" id="KW-1185">Reference proteome</keyword>
<comment type="similarity">
    <text evidence="1">Belongs to the LAMTOR3 family.</text>
</comment>
<dbReference type="GeneID" id="28991990"/>
<dbReference type="PANTHER" id="PTHR13378:SF1">
    <property type="entry name" value="RAGULATOR COMPLEX PROTEIN LAMTOR3"/>
    <property type="match status" value="1"/>
</dbReference>
<dbReference type="EMBL" id="KV440977">
    <property type="protein sequence ID" value="OAD75606.1"/>
    <property type="molecule type" value="Genomic_DNA"/>
</dbReference>
<dbReference type="PANTHER" id="PTHR13378">
    <property type="entry name" value="REGULATOR COMPLEX PROTEIN LAMTOR3"/>
    <property type="match status" value="1"/>
</dbReference>
<sequence>MVIVADDVTCPIDGYRRGKYGMTILHHKLSIGNSDMTLEATFGQVCSRFFHDGLKAAIVTDRDGVMILQCISEDAPAKVLEPAIPTTFAASKLGLQRNKCIVSMYDLFQVVQMDQNPLIITLVGDAAANTGLFMNLGQRIIEMTQPLVTALQERQ</sequence>
<reference evidence="3" key="1">
    <citation type="submission" date="2015-06" db="EMBL/GenBank/DDBJ databases">
        <title>Expansion of signal transduction pathways in fungi by whole-genome duplication.</title>
        <authorList>
            <consortium name="DOE Joint Genome Institute"/>
            <person name="Corrochano L.M."/>
            <person name="Kuo A."/>
            <person name="Marcet-Houben M."/>
            <person name="Polaino S."/>
            <person name="Salamov A."/>
            <person name="Villalobos J.M."/>
            <person name="Alvarez M.I."/>
            <person name="Avalos J."/>
            <person name="Benito E.P."/>
            <person name="Benoit I."/>
            <person name="Burger G."/>
            <person name="Camino L.P."/>
            <person name="Canovas D."/>
            <person name="Cerda-Olmedo E."/>
            <person name="Cheng J.-F."/>
            <person name="Dominguez A."/>
            <person name="Elias M."/>
            <person name="Eslava A.P."/>
            <person name="Glaser F."/>
            <person name="Grimwood J."/>
            <person name="Gutierrez G."/>
            <person name="Heitman J."/>
            <person name="Henrissat B."/>
            <person name="Iturriaga E.A."/>
            <person name="Lang B.F."/>
            <person name="Lavin J.L."/>
            <person name="Lee S."/>
            <person name="Li W."/>
            <person name="Lindquist E."/>
            <person name="Lopez-Garcia S."/>
            <person name="Luque E.M."/>
            <person name="Marcos A.T."/>
            <person name="Martin J."/>
            <person name="McCluskey K."/>
            <person name="Medina H.R."/>
            <person name="Miralles-Duran A."/>
            <person name="Miyazaki A."/>
            <person name="Munoz-Torres E."/>
            <person name="Oguiza J.A."/>
            <person name="Ohm R."/>
            <person name="Olmedo M."/>
            <person name="Orejas M."/>
            <person name="Ortiz-Castellanos L."/>
            <person name="Pisabarro A.G."/>
            <person name="Rodriguez-Romero J."/>
            <person name="Ruiz-Herrera J."/>
            <person name="Ruiz-Vazquez R."/>
            <person name="Sanz C."/>
            <person name="Schackwitz W."/>
            <person name="Schmutz J."/>
            <person name="Shahriari M."/>
            <person name="Shelest E."/>
            <person name="Silva-Franco F."/>
            <person name="Soanes D."/>
            <person name="Syed K."/>
            <person name="Tagua V.G."/>
            <person name="Talbot N.J."/>
            <person name="Thon M."/>
            <person name="De vries R.P."/>
            <person name="Wiebenga A."/>
            <person name="Yadav J.S."/>
            <person name="Braun E.L."/>
            <person name="Baker S."/>
            <person name="Garre V."/>
            <person name="Horwitz B."/>
            <person name="Torres-Martinez S."/>
            <person name="Idnurm A."/>
            <person name="Herrera-Estrella A."/>
            <person name="Gabaldon T."/>
            <person name="Grigoriev I.V."/>
        </authorList>
    </citation>
    <scope>NUCLEOTIDE SEQUENCE [LARGE SCALE GENOMIC DNA]</scope>
    <source>
        <strain evidence="3">NRRL 1555(-)</strain>
    </source>
</reference>
<dbReference type="SUPFAM" id="SSF103196">
    <property type="entry name" value="Roadblock/LC7 domain"/>
    <property type="match status" value="1"/>
</dbReference>
<dbReference type="Proteomes" id="UP000077315">
    <property type="component" value="Unassembled WGS sequence"/>
</dbReference>
<dbReference type="GO" id="GO:0071230">
    <property type="term" value="P:cellular response to amino acid stimulus"/>
    <property type="evidence" value="ECO:0007669"/>
    <property type="project" value="TreeGrafter"/>
</dbReference>
<evidence type="ECO:0000256" key="1">
    <source>
        <dbReference type="ARBA" id="ARBA00005356"/>
    </source>
</evidence>
<dbReference type="GO" id="GO:0071986">
    <property type="term" value="C:Ragulator complex"/>
    <property type="evidence" value="ECO:0007669"/>
    <property type="project" value="TreeGrafter"/>
</dbReference>
<gene>
    <name evidence="2" type="ORF">PHYBLDRAFT_143850</name>
</gene>
<dbReference type="VEuPathDB" id="FungiDB:PHYBLDRAFT_143850"/>
<evidence type="ECO:0000313" key="3">
    <source>
        <dbReference type="Proteomes" id="UP000077315"/>
    </source>
</evidence>
<dbReference type="OrthoDB" id="343907at2759"/>